<feature type="compositionally biased region" description="Low complexity" evidence="1">
    <location>
        <begin position="149"/>
        <end position="173"/>
    </location>
</feature>
<proteinExistence type="predicted"/>
<reference evidence="2 3" key="1">
    <citation type="submission" date="2016-02" db="EMBL/GenBank/DDBJ databases">
        <title>Genome analysis of coral dinoflagellate symbionts highlights evolutionary adaptations to a symbiotic lifestyle.</title>
        <authorList>
            <person name="Aranda M."/>
            <person name="Li Y."/>
            <person name="Liew Y.J."/>
            <person name="Baumgarten S."/>
            <person name="Simakov O."/>
            <person name="Wilson M."/>
            <person name="Piel J."/>
            <person name="Ashoor H."/>
            <person name="Bougouffa S."/>
            <person name="Bajic V.B."/>
            <person name="Ryu T."/>
            <person name="Ravasi T."/>
            <person name="Bayer T."/>
            <person name="Micklem G."/>
            <person name="Kim H."/>
            <person name="Bhak J."/>
            <person name="Lajeunesse T.C."/>
            <person name="Voolstra C.R."/>
        </authorList>
    </citation>
    <scope>NUCLEOTIDE SEQUENCE [LARGE SCALE GENOMIC DNA]</scope>
    <source>
        <strain evidence="2 3">CCMP2467</strain>
    </source>
</reference>
<dbReference type="Proteomes" id="UP000186817">
    <property type="component" value="Unassembled WGS sequence"/>
</dbReference>
<comment type="caution">
    <text evidence="2">The sequence shown here is derived from an EMBL/GenBank/DDBJ whole genome shotgun (WGS) entry which is preliminary data.</text>
</comment>
<feature type="compositionally biased region" description="Low complexity" evidence="1">
    <location>
        <begin position="184"/>
        <end position="195"/>
    </location>
</feature>
<feature type="region of interest" description="Disordered" evidence="1">
    <location>
        <begin position="291"/>
        <end position="319"/>
    </location>
</feature>
<protein>
    <recommendedName>
        <fullName evidence="4">CCHC-type domain-containing protein</fullName>
    </recommendedName>
</protein>
<organism evidence="2 3">
    <name type="scientific">Symbiodinium microadriaticum</name>
    <name type="common">Dinoflagellate</name>
    <name type="synonym">Zooxanthella microadriatica</name>
    <dbReference type="NCBI Taxonomy" id="2951"/>
    <lineage>
        <taxon>Eukaryota</taxon>
        <taxon>Sar</taxon>
        <taxon>Alveolata</taxon>
        <taxon>Dinophyceae</taxon>
        <taxon>Suessiales</taxon>
        <taxon>Symbiodiniaceae</taxon>
        <taxon>Symbiodinium</taxon>
    </lineage>
</organism>
<feature type="region of interest" description="Disordered" evidence="1">
    <location>
        <begin position="1"/>
        <end position="21"/>
    </location>
</feature>
<evidence type="ECO:0000313" key="2">
    <source>
        <dbReference type="EMBL" id="OLP84744.1"/>
    </source>
</evidence>
<evidence type="ECO:0008006" key="4">
    <source>
        <dbReference type="Google" id="ProtNLM"/>
    </source>
</evidence>
<dbReference type="OrthoDB" id="419362at2759"/>
<name>A0A1Q9CPA0_SYMMI</name>
<dbReference type="EMBL" id="LSRX01001021">
    <property type="protein sequence ID" value="OLP84744.1"/>
    <property type="molecule type" value="Genomic_DNA"/>
</dbReference>
<evidence type="ECO:0000313" key="3">
    <source>
        <dbReference type="Proteomes" id="UP000186817"/>
    </source>
</evidence>
<sequence>MTSSGEVTARSKDGVPQWDGNSSTFQRYEEEALLWQQGIAYHKRYMAAPRLVAELQGAAKRMVVGKAPDWVSFSGGVEILMEHLRICLGRPQVAELTDYLNQYFRHSRRRSGESINDYVTRKSELYMRAQQALNRVRPHQEAATTAGTGSWEGSRSQQRRSSWTSEATTTTAPEGDDDAEEAATETGTAWTWEGAYQGGGWTGGTSWGSYSGTSWWQPSSWNCADSWSYADYGVSKSSPGAKKTDLLPEWVQGWYLLQDAGLTTNERNMVFTAMKGDFSVQKVAQELRNQWSEQDLKRRDQHQKASGYLGDATDEHDDDNDLYEAWKAGDQESQDGDLNDEGAALIAEDTQGGKAQATSSTYVSQVLWAKQREFATDLTPQRRFPDDRMGCGKIGHRIANCPEKHKAHAAESQEAAPFVCFAEQALAGSPGGTTAGALPTTAEAVEDGWGVIDGGATRTLGSVQAIDAVMKKNVAKHGQSGIQGVDVMNRPVFGFADSGEARCVSTVDLGSQANGQDGKLRVHALNKGTGPILISVSTLRTLGAVIDFEHDMMVLRRLDARKIIPLRRSTTGHQLMNLTEDLFRDARAAKAEVPSLSSYVLAEE</sequence>
<keyword evidence="3" id="KW-1185">Reference proteome</keyword>
<feature type="region of interest" description="Disordered" evidence="1">
    <location>
        <begin position="134"/>
        <end position="195"/>
    </location>
</feature>
<accession>A0A1Q9CPA0</accession>
<feature type="compositionally biased region" description="Acidic residues" evidence="1">
    <location>
        <begin position="174"/>
        <end position="183"/>
    </location>
</feature>
<evidence type="ECO:0000256" key="1">
    <source>
        <dbReference type="SAM" id="MobiDB-lite"/>
    </source>
</evidence>
<gene>
    <name evidence="2" type="ORF">AK812_SmicGene34348</name>
</gene>
<dbReference type="AlphaFoldDB" id="A0A1Q9CPA0"/>